<keyword evidence="1" id="KW-1015">Disulfide bond</keyword>
<dbReference type="Proteomes" id="UP000095287">
    <property type="component" value="Unplaced"/>
</dbReference>
<dbReference type="GO" id="GO:0006508">
    <property type="term" value="P:proteolysis"/>
    <property type="evidence" value="ECO:0007669"/>
    <property type="project" value="InterPro"/>
</dbReference>
<dbReference type="InterPro" id="IPR009003">
    <property type="entry name" value="Peptidase_S1_PA"/>
</dbReference>
<keyword evidence="3" id="KW-0732">Signal</keyword>
<accession>A0A1I7Y2V6</accession>
<dbReference type="SMART" id="SM00020">
    <property type="entry name" value="Tryp_SPc"/>
    <property type="match status" value="1"/>
</dbReference>
<dbReference type="PRINTS" id="PR00722">
    <property type="entry name" value="CHYMOTRYPSIN"/>
</dbReference>
<dbReference type="InterPro" id="IPR043504">
    <property type="entry name" value="Peptidase_S1_PA_chymotrypsin"/>
</dbReference>
<dbReference type="WBParaSite" id="L893_g1204.t1">
    <property type="protein sequence ID" value="L893_g1204.t1"/>
    <property type="gene ID" value="L893_g1204"/>
</dbReference>
<evidence type="ECO:0000313" key="5">
    <source>
        <dbReference type="Proteomes" id="UP000095287"/>
    </source>
</evidence>
<evidence type="ECO:0000259" key="4">
    <source>
        <dbReference type="PROSITE" id="PS50240"/>
    </source>
</evidence>
<proteinExistence type="inferred from homology"/>
<sequence length="295" mass="33428">MSSSLLLLSLACVIGHGLAGFYGVQNHHTHLYSDDYVTNPNRVIVHGTRDMMPFQVYIRVVRNRRTYRCGGSIIHAQYVLTAAHCTKHMELGQTTVFAGLEDLEKMSAEGVQSREVVRISKHEGFDENTRIHDIAVLKLSRPFNLTSSVQPVKIYRRDYFVSKFLKTIGFGHVSETPLERTQLSRISMNFVHLGVCGDRFNGTIRLKQTQMCARIPAIGVGMSFLGAPLVHLEADLRTLHQETFFTKDSVYEWRQVGILSYYKYGGTSDNIFVATRLSMYCGFISKRSDFKVACE</sequence>
<dbReference type="PANTHER" id="PTHR24256">
    <property type="entry name" value="TRYPTASE-RELATED"/>
    <property type="match status" value="1"/>
</dbReference>
<dbReference type="InterPro" id="IPR001314">
    <property type="entry name" value="Peptidase_S1A"/>
</dbReference>
<dbReference type="InterPro" id="IPR018114">
    <property type="entry name" value="TRYPSIN_HIS"/>
</dbReference>
<protein>
    <submittedName>
        <fullName evidence="6">Peptidase S1 domain-containing protein</fullName>
    </submittedName>
</protein>
<dbReference type="AlphaFoldDB" id="A0A1I7Y2V6"/>
<comment type="similarity">
    <text evidence="2">Belongs to the peptidase S1 family. CLIP subfamily.</text>
</comment>
<evidence type="ECO:0000256" key="2">
    <source>
        <dbReference type="ARBA" id="ARBA00024195"/>
    </source>
</evidence>
<dbReference type="PROSITE" id="PS00134">
    <property type="entry name" value="TRYPSIN_HIS"/>
    <property type="match status" value="1"/>
</dbReference>
<organism evidence="5 6">
    <name type="scientific">Steinernema glaseri</name>
    <dbReference type="NCBI Taxonomy" id="37863"/>
    <lineage>
        <taxon>Eukaryota</taxon>
        <taxon>Metazoa</taxon>
        <taxon>Ecdysozoa</taxon>
        <taxon>Nematoda</taxon>
        <taxon>Chromadorea</taxon>
        <taxon>Rhabditida</taxon>
        <taxon>Tylenchina</taxon>
        <taxon>Panagrolaimomorpha</taxon>
        <taxon>Strongyloidoidea</taxon>
        <taxon>Steinernematidae</taxon>
        <taxon>Steinernema</taxon>
    </lineage>
</organism>
<evidence type="ECO:0000256" key="3">
    <source>
        <dbReference type="SAM" id="SignalP"/>
    </source>
</evidence>
<dbReference type="Gene3D" id="2.40.10.10">
    <property type="entry name" value="Trypsin-like serine proteases"/>
    <property type="match status" value="1"/>
</dbReference>
<dbReference type="GO" id="GO:0004252">
    <property type="term" value="F:serine-type endopeptidase activity"/>
    <property type="evidence" value="ECO:0007669"/>
    <property type="project" value="InterPro"/>
</dbReference>
<dbReference type="SUPFAM" id="SSF50494">
    <property type="entry name" value="Trypsin-like serine proteases"/>
    <property type="match status" value="1"/>
</dbReference>
<feature type="domain" description="Peptidase S1" evidence="4">
    <location>
        <begin position="44"/>
        <end position="289"/>
    </location>
</feature>
<feature type="chain" id="PRO_5009311676" evidence="3">
    <location>
        <begin position="20"/>
        <end position="295"/>
    </location>
</feature>
<reference evidence="6" key="1">
    <citation type="submission" date="2016-11" db="UniProtKB">
        <authorList>
            <consortium name="WormBaseParasite"/>
        </authorList>
    </citation>
    <scope>IDENTIFICATION</scope>
</reference>
<keyword evidence="5" id="KW-1185">Reference proteome</keyword>
<feature type="signal peptide" evidence="3">
    <location>
        <begin position="1"/>
        <end position="19"/>
    </location>
</feature>
<dbReference type="InterPro" id="IPR001254">
    <property type="entry name" value="Trypsin_dom"/>
</dbReference>
<evidence type="ECO:0000313" key="6">
    <source>
        <dbReference type="WBParaSite" id="L893_g1204.t1"/>
    </source>
</evidence>
<name>A0A1I7Y2V6_9BILA</name>
<dbReference type="Pfam" id="PF00089">
    <property type="entry name" value="Trypsin"/>
    <property type="match status" value="1"/>
</dbReference>
<dbReference type="PROSITE" id="PS50240">
    <property type="entry name" value="TRYPSIN_DOM"/>
    <property type="match status" value="1"/>
</dbReference>
<dbReference type="InterPro" id="IPR051487">
    <property type="entry name" value="Ser/Thr_Proteases_Immune/Dev"/>
</dbReference>
<evidence type="ECO:0000256" key="1">
    <source>
        <dbReference type="ARBA" id="ARBA00023157"/>
    </source>
</evidence>
<dbReference type="FunFam" id="2.40.10.10:FF:000068">
    <property type="entry name" value="transmembrane protease serine 2"/>
    <property type="match status" value="1"/>
</dbReference>